<name>A0ABT2PMV7_9BURK</name>
<organism evidence="1 2">
    <name type="scientific">Acidovorax bellezanensis</name>
    <dbReference type="NCBI Taxonomy" id="2976702"/>
    <lineage>
        <taxon>Bacteria</taxon>
        <taxon>Pseudomonadati</taxon>
        <taxon>Pseudomonadota</taxon>
        <taxon>Betaproteobacteria</taxon>
        <taxon>Burkholderiales</taxon>
        <taxon>Comamonadaceae</taxon>
        <taxon>Acidovorax</taxon>
    </lineage>
</organism>
<sequence length="113" mass="11985">MNTTTSAATVSKAAATLRDAALPEAQRVVLKRIAAQRERLSARRSARAQALALRSQQAAQMPVGGPLVERVVAFARLHPVAVAAAAGVALMLGPGRLIRWTGIVLPLVARFRR</sequence>
<reference evidence="1 2" key="1">
    <citation type="submission" date="2022-09" db="EMBL/GenBank/DDBJ databases">
        <title>Draft genome of isolate Be4.</title>
        <authorList>
            <person name="Sanchez-Castro I."/>
            <person name="Martinez-Rodriguez P."/>
            <person name="Descostes M."/>
            <person name="Merroun M."/>
        </authorList>
    </citation>
    <scope>NUCLEOTIDE SEQUENCE [LARGE SCALE GENOMIC DNA]</scope>
    <source>
        <strain evidence="1 2">Be4</strain>
    </source>
</reference>
<proteinExistence type="predicted"/>
<dbReference type="RefSeq" id="WP_261501064.1">
    <property type="nucleotide sequence ID" value="NZ_JAODYH010000007.1"/>
</dbReference>
<protein>
    <recommendedName>
        <fullName evidence="3">YqjK-like protein</fullName>
    </recommendedName>
</protein>
<evidence type="ECO:0000313" key="2">
    <source>
        <dbReference type="Proteomes" id="UP001525968"/>
    </source>
</evidence>
<evidence type="ECO:0008006" key="3">
    <source>
        <dbReference type="Google" id="ProtNLM"/>
    </source>
</evidence>
<accession>A0ABT2PMV7</accession>
<evidence type="ECO:0000313" key="1">
    <source>
        <dbReference type="EMBL" id="MCT9811811.1"/>
    </source>
</evidence>
<gene>
    <name evidence="1" type="ORF">N0K08_14295</name>
</gene>
<keyword evidence="2" id="KW-1185">Reference proteome</keyword>
<dbReference type="EMBL" id="JAODYH010000007">
    <property type="protein sequence ID" value="MCT9811811.1"/>
    <property type="molecule type" value="Genomic_DNA"/>
</dbReference>
<comment type="caution">
    <text evidence="1">The sequence shown here is derived from an EMBL/GenBank/DDBJ whole genome shotgun (WGS) entry which is preliminary data.</text>
</comment>
<dbReference type="Proteomes" id="UP001525968">
    <property type="component" value="Unassembled WGS sequence"/>
</dbReference>